<evidence type="ECO:0000313" key="6">
    <source>
        <dbReference type="EMBL" id="CAJ1407717.1"/>
    </source>
</evidence>
<gene>
    <name evidence="6" type="ORF">EVOR1521_LOCUS29347</name>
</gene>
<dbReference type="Pfam" id="PF00264">
    <property type="entry name" value="Tyrosinase"/>
    <property type="match status" value="1"/>
</dbReference>
<dbReference type="InterPro" id="IPR025893">
    <property type="entry name" value="Tocopherol_cyclase"/>
</dbReference>
<organism evidence="6 7">
    <name type="scientific">Effrenium voratum</name>
    <dbReference type="NCBI Taxonomy" id="2562239"/>
    <lineage>
        <taxon>Eukaryota</taxon>
        <taxon>Sar</taxon>
        <taxon>Alveolata</taxon>
        <taxon>Dinophyceae</taxon>
        <taxon>Suessiales</taxon>
        <taxon>Symbiodiniaceae</taxon>
        <taxon>Effrenium</taxon>
    </lineage>
</organism>
<keyword evidence="3" id="KW-0812">Transmembrane</keyword>
<dbReference type="PROSITE" id="PS00498">
    <property type="entry name" value="TYROSINASE_2"/>
    <property type="match status" value="1"/>
</dbReference>
<dbReference type="PRINTS" id="PR00092">
    <property type="entry name" value="TYROSINASE"/>
</dbReference>
<evidence type="ECO:0000313" key="7">
    <source>
        <dbReference type="Proteomes" id="UP001178507"/>
    </source>
</evidence>
<feature type="signal peptide" evidence="4">
    <location>
        <begin position="1"/>
        <end position="26"/>
    </location>
</feature>
<evidence type="ECO:0000256" key="3">
    <source>
        <dbReference type="SAM" id="Phobius"/>
    </source>
</evidence>
<dbReference type="GO" id="GO:0009976">
    <property type="term" value="F:tocopherol cyclase activity"/>
    <property type="evidence" value="ECO:0007669"/>
    <property type="project" value="InterPro"/>
</dbReference>
<dbReference type="Pfam" id="PF14249">
    <property type="entry name" value="Tocopherol_cycl"/>
    <property type="match status" value="1"/>
</dbReference>
<dbReference type="PANTHER" id="PTHR11474:SF126">
    <property type="entry name" value="TYROSINASE-LIKE PROTEIN TYR-1-RELATED"/>
    <property type="match status" value="1"/>
</dbReference>
<evidence type="ECO:0000259" key="5">
    <source>
        <dbReference type="PROSITE" id="PS00498"/>
    </source>
</evidence>
<feature type="domain" description="Tyrosinase copper-binding" evidence="5">
    <location>
        <begin position="683"/>
        <end position="694"/>
    </location>
</feature>
<keyword evidence="7" id="KW-1185">Reference proteome</keyword>
<protein>
    <recommendedName>
        <fullName evidence="5">Tyrosinase copper-binding domain-containing protein</fullName>
    </recommendedName>
</protein>
<dbReference type="EMBL" id="CAUJNA010003687">
    <property type="protein sequence ID" value="CAJ1407717.1"/>
    <property type="molecule type" value="Genomic_DNA"/>
</dbReference>
<keyword evidence="4" id="KW-0732">Signal</keyword>
<evidence type="ECO:0000256" key="1">
    <source>
        <dbReference type="ARBA" id="ARBA00022723"/>
    </source>
</evidence>
<evidence type="ECO:0000256" key="2">
    <source>
        <dbReference type="ARBA" id="ARBA00023008"/>
    </source>
</evidence>
<keyword evidence="3" id="KW-1133">Transmembrane helix</keyword>
<reference evidence="6" key="1">
    <citation type="submission" date="2023-08" db="EMBL/GenBank/DDBJ databases">
        <authorList>
            <person name="Chen Y."/>
            <person name="Shah S."/>
            <person name="Dougan E. K."/>
            <person name="Thang M."/>
            <person name="Chan C."/>
        </authorList>
    </citation>
    <scope>NUCLEOTIDE SEQUENCE</scope>
</reference>
<name>A0AA36JK50_9DINO</name>
<feature type="chain" id="PRO_5041411423" description="Tyrosinase copper-binding domain-containing protein" evidence="4">
    <location>
        <begin position="27"/>
        <end position="823"/>
    </location>
</feature>
<proteinExistence type="predicted"/>
<dbReference type="GO" id="GO:0016491">
    <property type="term" value="F:oxidoreductase activity"/>
    <property type="evidence" value="ECO:0007669"/>
    <property type="project" value="InterPro"/>
</dbReference>
<dbReference type="Proteomes" id="UP001178507">
    <property type="component" value="Unassembled WGS sequence"/>
</dbReference>
<dbReference type="InterPro" id="IPR002227">
    <property type="entry name" value="Tyrosinase_Cu-bd"/>
</dbReference>
<dbReference type="AlphaFoldDB" id="A0AA36JK50"/>
<dbReference type="InterPro" id="IPR008922">
    <property type="entry name" value="Di-copper_centre_dom_sf"/>
</dbReference>
<dbReference type="GO" id="GO:0046872">
    <property type="term" value="F:metal ion binding"/>
    <property type="evidence" value="ECO:0007669"/>
    <property type="project" value="UniProtKB-KW"/>
</dbReference>
<evidence type="ECO:0000256" key="4">
    <source>
        <dbReference type="SAM" id="SignalP"/>
    </source>
</evidence>
<dbReference type="InterPro" id="IPR050316">
    <property type="entry name" value="Tyrosinase/Hemocyanin"/>
</dbReference>
<dbReference type="SUPFAM" id="SSF48056">
    <property type="entry name" value="Di-copper centre-containing domain"/>
    <property type="match status" value="1"/>
</dbReference>
<keyword evidence="1" id="KW-0479">Metal-binding</keyword>
<comment type="caution">
    <text evidence="6">The sequence shown here is derived from an EMBL/GenBank/DDBJ whole genome shotgun (WGS) entry which is preliminary data.</text>
</comment>
<dbReference type="Gene3D" id="1.10.1280.10">
    <property type="entry name" value="Di-copper center containing domain from catechol oxidase"/>
    <property type="match status" value="1"/>
</dbReference>
<keyword evidence="3" id="KW-0472">Membrane</keyword>
<dbReference type="SUPFAM" id="SSF159245">
    <property type="entry name" value="AttH-like"/>
    <property type="match status" value="1"/>
</dbReference>
<accession>A0AA36JK50</accession>
<keyword evidence="2" id="KW-0186">Copper</keyword>
<sequence length="823" mass="90959">MRALSSPATSTAMLLAAFFLAGIADASFYEPHLPAASPWFEGWYTRVSETTSGHSIGFILGHYPDQNLVNRTYVALIVDDGKAEPLVVEARPPSFKVSKNGAPIRGDPDQDSQPDFEVLGDGFAMTQRGDQQRVTLDFPNGVHFEANLSGRVPWGPRGESPEGWAGHLPIPLHWFVYSLASRATFRLAMPGLNISGQGKGHQEKNWGQSFPSTWIWAEGLQGENKIAVAGGSVPLGPVTVPNAYLIGLWTKKLTWTFHPQDPSVFWASVDACKGLVVLTARSANRKLRITLEAPPIGSGMFPVGGPTRTGFQIDSVENYRGKITVEAYSGLLHDRLEERLEIANAAIEFGGDARCKQTKEATEVPVVQAEATLAAAGPADTAIPEKRIRRELRALSEEERERVFAAMNVMKQTSSLKGQKMFGPQFISYDDLVAQHLKAAATKGCDEAHLGQAFATYHRAFVLRFEESLLAVDPKILALPYWDYNIEARRKDPRDSEIWRWFGSSEGDPSEGHAVKDGRFAHWRVRADAHEVANLSNPFNLLRSPWNVNPSPHITRSRYSCGSQTQFDARLWDLCLRAASFDEWYACIDPTIHTWAHSFLGGVWHTERNVSRVECFLTNAIGIPSAYSKGCLRCSSNCTDPAQAQKSCSCERSRELRCLADSFLARQAPTYGDFADAWTSPNDPIFFFHHANVDRHLMMWQQQHREKAPHYSFPSLSIPCQGHGLHDVVGASAPFSGSLLGLASNYTLTNADLIAIDGSRGPYTYDSLSRTLLRVQRPSALDWPSLRALLLGGVCFGTCILVFGFHVFHPLKVRRAPLALPSS</sequence>
<feature type="transmembrane region" description="Helical" evidence="3">
    <location>
        <begin position="788"/>
        <end position="808"/>
    </location>
</feature>
<dbReference type="PANTHER" id="PTHR11474">
    <property type="entry name" value="TYROSINASE FAMILY MEMBER"/>
    <property type="match status" value="1"/>
</dbReference>